<feature type="chain" id="PRO_5047098981" evidence="8">
    <location>
        <begin position="21"/>
        <end position="433"/>
    </location>
</feature>
<evidence type="ECO:0000256" key="2">
    <source>
        <dbReference type="ARBA" id="ARBA00007613"/>
    </source>
</evidence>
<gene>
    <name evidence="9" type="ORF">QM524_03105</name>
</gene>
<keyword evidence="4" id="KW-1134">Transmembrane beta strand</keyword>
<evidence type="ECO:0000256" key="6">
    <source>
        <dbReference type="ARBA" id="ARBA00023136"/>
    </source>
</evidence>
<feature type="signal peptide" evidence="8">
    <location>
        <begin position="1"/>
        <end position="20"/>
    </location>
</feature>
<keyword evidence="5" id="KW-0812">Transmembrane</keyword>
<evidence type="ECO:0000256" key="5">
    <source>
        <dbReference type="ARBA" id="ARBA00022692"/>
    </source>
</evidence>
<evidence type="ECO:0000256" key="1">
    <source>
        <dbReference type="ARBA" id="ARBA00004442"/>
    </source>
</evidence>
<evidence type="ECO:0000256" key="7">
    <source>
        <dbReference type="ARBA" id="ARBA00023237"/>
    </source>
</evidence>
<dbReference type="InterPro" id="IPR003423">
    <property type="entry name" value="OMP_efflux"/>
</dbReference>
<comment type="caution">
    <text evidence="9">The sequence shown here is derived from an EMBL/GenBank/DDBJ whole genome shotgun (WGS) entry which is preliminary data.</text>
</comment>
<accession>A0ABT6Y4I4</accession>
<dbReference type="RefSeq" id="WP_283343442.1">
    <property type="nucleotide sequence ID" value="NZ_JASHIF010000002.1"/>
</dbReference>
<reference evidence="9 10" key="1">
    <citation type="submission" date="2023-05" db="EMBL/GenBank/DDBJ databases">
        <title>Novel species of genus Flectobacillus isolated from stream in China.</title>
        <authorList>
            <person name="Lu H."/>
        </authorList>
    </citation>
    <scope>NUCLEOTIDE SEQUENCE [LARGE SCALE GENOMIC DNA]</scope>
    <source>
        <strain evidence="9 10">KCTC 42575</strain>
    </source>
</reference>
<evidence type="ECO:0000256" key="3">
    <source>
        <dbReference type="ARBA" id="ARBA00022448"/>
    </source>
</evidence>
<proteinExistence type="inferred from homology"/>
<comment type="subcellular location">
    <subcellularLocation>
        <location evidence="1">Cell outer membrane</location>
    </subcellularLocation>
</comment>
<dbReference type="Proteomes" id="UP001236507">
    <property type="component" value="Unassembled WGS sequence"/>
</dbReference>
<comment type="similarity">
    <text evidence="2">Belongs to the outer membrane factor (OMF) (TC 1.B.17) family.</text>
</comment>
<keyword evidence="3" id="KW-0813">Transport</keyword>
<sequence length="433" mass="47838">MKKRLSYIFLATCLPTWMIAQDRVTLSDAVNTALKNSLDIQIAKNALNIATINNNRGVAGALPTVNGSATNTQQVTSLNQELSNGTSTNRPNVAANNTNVNITGTMVLYNGNRIMTTRKRLDELQKLSQTQLNSVIQGILADVMLKYYAVVQQQNFSTTLEKSLEVSKQRLSIIESRRSVGMSNDADLIQAKLDVNSQLQSIQSQKLVIEQAKTDLLRAMTQQTESNIAIQDTILVDAKLDWDALKTSINSHPDIMAADQQITINQFLEKEAKARMSPTLNLNAGVSYIRSQSAAGLTLLNQTYGPSLGLNLTVPIYTGSVNSRQVQIAGINTQTARIQKETLIQNYQANATKAWQSYTNALKLLETEKQNYELASNLLKVVMTQFKLGQATIVDVKLAQQSFENSGYRLNNLSYSAKLAEINLKQLAYKLEL</sequence>
<dbReference type="EMBL" id="JASHIF010000002">
    <property type="protein sequence ID" value="MDI9858191.1"/>
    <property type="molecule type" value="Genomic_DNA"/>
</dbReference>
<keyword evidence="10" id="KW-1185">Reference proteome</keyword>
<keyword evidence="7" id="KW-0998">Cell outer membrane</keyword>
<evidence type="ECO:0000256" key="4">
    <source>
        <dbReference type="ARBA" id="ARBA00022452"/>
    </source>
</evidence>
<evidence type="ECO:0000256" key="8">
    <source>
        <dbReference type="SAM" id="SignalP"/>
    </source>
</evidence>
<dbReference type="SUPFAM" id="SSF56954">
    <property type="entry name" value="Outer membrane efflux proteins (OEP)"/>
    <property type="match status" value="1"/>
</dbReference>
<protein>
    <submittedName>
        <fullName evidence="9">TolC family protein</fullName>
    </submittedName>
</protein>
<name>A0ABT6Y4I4_9BACT</name>
<evidence type="ECO:0000313" key="10">
    <source>
        <dbReference type="Proteomes" id="UP001236507"/>
    </source>
</evidence>
<dbReference type="PANTHER" id="PTHR30026:SF20">
    <property type="entry name" value="OUTER MEMBRANE PROTEIN TOLC"/>
    <property type="match status" value="1"/>
</dbReference>
<organism evidence="9 10">
    <name type="scientific">Flectobacillus roseus</name>
    <dbReference type="NCBI Taxonomy" id="502259"/>
    <lineage>
        <taxon>Bacteria</taxon>
        <taxon>Pseudomonadati</taxon>
        <taxon>Bacteroidota</taxon>
        <taxon>Cytophagia</taxon>
        <taxon>Cytophagales</taxon>
        <taxon>Flectobacillaceae</taxon>
        <taxon>Flectobacillus</taxon>
    </lineage>
</organism>
<dbReference type="InterPro" id="IPR051906">
    <property type="entry name" value="TolC-like"/>
</dbReference>
<dbReference type="Gene3D" id="1.20.1600.10">
    <property type="entry name" value="Outer membrane efflux proteins (OEP)"/>
    <property type="match status" value="1"/>
</dbReference>
<keyword evidence="6" id="KW-0472">Membrane</keyword>
<dbReference type="Pfam" id="PF02321">
    <property type="entry name" value="OEP"/>
    <property type="match status" value="2"/>
</dbReference>
<keyword evidence="8" id="KW-0732">Signal</keyword>
<evidence type="ECO:0000313" key="9">
    <source>
        <dbReference type="EMBL" id="MDI9858191.1"/>
    </source>
</evidence>
<dbReference type="PANTHER" id="PTHR30026">
    <property type="entry name" value="OUTER MEMBRANE PROTEIN TOLC"/>
    <property type="match status" value="1"/>
</dbReference>